<dbReference type="Gene3D" id="2.30.320.10">
    <property type="entry name" value="YwqG-like"/>
    <property type="match status" value="1"/>
</dbReference>
<evidence type="ECO:0000256" key="1">
    <source>
        <dbReference type="SAM" id="MobiDB-lite"/>
    </source>
</evidence>
<dbReference type="InterPro" id="IPR035948">
    <property type="entry name" value="YwqG-like_sf"/>
</dbReference>
<dbReference type="RefSeq" id="WP_397093080.1">
    <property type="nucleotide sequence ID" value="NZ_JBIRYO010000012.1"/>
</dbReference>
<feature type="compositionally biased region" description="Basic and acidic residues" evidence="1">
    <location>
        <begin position="1"/>
        <end position="17"/>
    </location>
</feature>
<keyword evidence="3" id="KW-1185">Reference proteome</keyword>
<dbReference type="Proteomes" id="UP001611415">
    <property type="component" value="Unassembled WGS sequence"/>
</dbReference>
<sequence length="337" mass="37512">MLEDPVHRFVRGTDHGGHSRASIENVFGDSTEPDSTPACRVCVRQDGTVTHTSDVPPVDLSRVIPGIGAHIRHTVRLHPRPGAPGLRDSHIGGPLLWPAAQEWPRCEAADCYLYEGAPLIPLAQLTAADLPEITFPGGTDLVQLLWCGGDWDPEAVRVFWRRAADVTDVLTDLPTSELDDEPMAEEFFPRPCVLDPERVPEYPWYEELPDELRTRLRAWVPGPAGEYYPQLYNEVATAPGFKVGGGMNWSTTDMPELACTVCGAQPVLLLQLDTYEFDRSGDRVSRWQPLEERHLTHYTPEYELACEPTGLLIGRGSRAGVFVCSTNPEHWTGFFCQ</sequence>
<evidence type="ECO:0000313" key="2">
    <source>
        <dbReference type="EMBL" id="MFI2475560.1"/>
    </source>
</evidence>
<protein>
    <recommendedName>
        <fullName evidence="4">DUF1963 domain-containing protein</fullName>
    </recommendedName>
</protein>
<dbReference type="EMBL" id="JBIRYO010000012">
    <property type="protein sequence ID" value="MFI2475560.1"/>
    <property type="molecule type" value="Genomic_DNA"/>
</dbReference>
<proteinExistence type="predicted"/>
<gene>
    <name evidence="2" type="ORF">ACH49W_19485</name>
</gene>
<evidence type="ECO:0000313" key="3">
    <source>
        <dbReference type="Proteomes" id="UP001611415"/>
    </source>
</evidence>
<dbReference type="SUPFAM" id="SSF103032">
    <property type="entry name" value="Hypothetical protein YwqG"/>
    <property type="match status" value="1"/>
</dbReference>
<evidence type="ECO:0008006" key="4">
    <source>
        <dbReference type="Google" id="ProtNLM"/>
    </source>
</evidence>
<accession>A0ABW7X3E8</accession>
<reference evidence="2 3" key="1">
    <citation type="submission" date="2024-10" db="EMBL/GenBank/DDBJ databases">
        <title>The Natural Products Discovery Center: Release of the First 8490 Sequenced Strains for Exploring Actinobacteria Biosynthetic Diversity.</title>
        <authorList>
            <person name="Kalkreuter E."/>
            <person name="Kautsar S.A."/>
            <person name="Yang D."/>
            <person name="Bader C.D."/>
            <person name="Teijaro C.N."/>
            <person name="Fluegel L."/>
            <person name="Davis C.M."/>
            <person name="Simpson J.R."/>
            <person name="Lauterbach L."/>
            <person name="Steele A.D."/>
            <person name="Gui C."/>
            <person name="Meng S."/>
            <person name="Li G."/>
            <person name="Viehrig K."/>
            <person name="Ye F."/>
            <person name="Su P."/>
            <person name="Kiefer A.F."/>
            <person name="Nichols A."/>
            <person name="Cepeda A.J."/>
            <person name="Yan W."/>
            <person name="Fan B."/>
            <person name="Jiang Y."/>
            <person name="Adhikari A."/>
            <person name="Zheng C.-J."/>
            <person name="Schuster L."/>
            <person name="Cowan T.M."/>
            <person name="Smanski M.J."/>
            <person name="Chevrette M.G."/>
            <person name="De Carvalho L.P.S."/>
            <person name="Shen B."/>
        </authorList>
    </citation>
    <scope>NUCLEOTIDE SEQUENCE [LARGE SCALE GENOMIC DNA]</scope>
    <source>
        <strain evidence="2 3">NPDC019275</strain>
    </source>
</reference>
<comment type="caution">
    <text evidence="2">The sequence shown here is derived from an EMBL/GenBank/DDBJ whole genome shotgun (WGS) entry which is preliminary data.</text>
</comment>
<feature type="region of interest" description="Disordered" evidence="1">
    <location>
        <begin position="1"/>
        <end position="34"/>
    </location>
</feature>
<name>A0ABW7X3E8_9NOCA</name>
<organism evidence="2 3">
    <name type="scientific">Nocardia xishanensis</name>
    <dbReference type="NCBI Taxonomy" id="238964"/>
    <lineage>
        <taxon>Bacteria</taxon>
        <taxon>Bacillati</taxon>
        <taxon>Actinomycetota</taxon>
        <taxon>Actinomycetes</taxon>
        <taxon>Mycobacteriales</taxon>
        <taxon>Nocardiaceae</taxon>
        <taxon>Nocardia</taxon>
    </lineage>
</organism>